<dbReference type="PROSITE" id="PS00178">
    <property type="entry name" value="AA_TRNA_LIGASE_I"/>
    <property type="match status" value="1"/>
</dbReference>
<dbReference type="Gene3D" id="1.10.240.10">
    <property type="entry name" value="Tyrosyl-Transfer RNA Synthetase"/>
    <property type="match status" value="1"/>
</dbReference>
<dbReference type="GO" id="GO:0003723">
    <property type="term" value="F:RNA binding"/>
    <property type="evidence" value="ECO:0007669"/>
    <property type="project" value="UniProtKB-KW"/>
</dbReference>
<dbReference type="InParanoid" id="A0A0M9UDG6"/>
<feature type="short sequence motif" description="'KMSKS' region" evidence="9">
    <location>
        <begin position="233"/>
        <end position="237"/>
    </location>
</feature>
<dbReference type="Proteomes" id="UP000037784">
    <property type="component" value="Unassembled WGS sequence"/>
</dbReference>
<comment type="caution">
    <text evidence="12">The sequence shown here is derived from an EMBL/GenBank/DDBJ whole genome shotgun (WGS) entry which is preliminary data.</text>
</comment>
<comment type="subunit">
    <text evidence="9">Homodimer.</text>
</comment>
<dbReference type="InterPro" id="IPR024088">
    <property type="entry name" value="Tyr-tRNA-ligase_bac-type"/>
</dbReference>
<comment type="similarity">
    <text evidence="9">Belongs to the class-I aminoacyl-tRNA synthetase family. TyrS type 2 subfamily.</text>
</comment>
<evidence type="ECO:0000313" key="13">
    <source>
        <dbReference type="Proteomes" id="UP000037784"/>
    </source>
</evidence>
<dbReference type="Gene3D" id="3.40.50.620">
    <property type="entry name" value="HUPs"/>
    <property type="match status" value="1"/>
</dbReference>
<protein>
    <recommendedName>
        <fullName evidence="9">Tyrosine--tRNA ligase</fullName>
        <ecNumber evidence="9">6.1.1.1</ecNumber>
    </recommendedName>
    <alternativeName>
        <fullName evidence="9">Tyrosyl-tRNA synthetase</fullName>
        <shortName evidence="9">TyrRS</shortName>
    </alternativeName>
</protein>
<dbReference type="InterPro" id="IPR014729">
    <property type="entry name" value="Rossmann-like_a/b/a_fold"/>
</dbReference>
<dbReference type="PRINTS" id="PR01040">
    <property type="entry name" value="TRNASYNTHTYR"/>
</dbReference>
<proteinExistence type="inferred from homology"/>
<keyword evidence="3 9" id="KW-0547">Nucleotide-binding</keyword>
<dbReference type="Pfam" id="PF22421">
    <property type="entry name" value="SYY_C-terminal"/>
    <property type="match status" value="1"/>
</dbReference>
<dbReference type="NCBIfam" id="TIGR00234">
    <property type="entry name" value="tyrS"/>
    <property type="match status" value="1"/>
</dbReference>
<dbReference type="STRING" id="872965.SE16_02205"/>
<dbReference type="GO" id="GO:0005829">
    <property type="term" value="C:cytosol"/>
    <property type="evidence" value="ECO:0007669"/>
    <property type="project" value="TreeGrafter"/>
</dbReference>
<comment type="function">
    <text evidence="9">Catalyzes the attachment of tyrosine to tRNA(Tyr) in a two-step reaction: tyrosine is first activated by ATP to form Tyr-AMP and then transferred to the acceptor end of tRNA(Tyr).</text>
</comment>
<keyword evidence="1 9" id="KW-0963">Cytoplasm</keyword>
<dbReference type="InterPro" id="IPR024108">
    <property type="entry name" value="Tyr-tRNA-ligase_bac_2"/>
</dbReference>
<dbReference type="SMART" id="SM00363">
    <property type="entry name" value="S4"/>
    <property type="match status" value="1"/>
</dbReference>
<organism evidence="12 13">
    <name type="scientific">Ardenticatena maritima</name>
    <dbReference type="NCBI Taxonomy" id="872965"/>
    <lineage>
        <taxon>Bacteria</taxon>
        <taxon>Bacillati</taxon>
        <taxon>Chloroflexota</taxon>
        <taxon>Ardenticatenia</taxon>
        <taxon>Ardenticatenales</taxon>
        <taxon>Ardenticatenaceae</taxon>
        <taxon>Ardenticatena</taxon>
    </lineage>
</organism>
<dbReference type="PROSITE" id="PS50889">
    <property type="entry name" value="S4"/>
    <property type="match status" value="1"/>
</dbReference>
<dbReference type="AlphaFoldDB" id="A0A0M9UDG6"/>
<evidence type="ECO:0000256" key="10">
    <source>
        <dbReference type="PROSITE-ProRule" id="PRU00182"/>
    </source>
</evidence>
<dbReference type="FunCoup" id="A0A0M9UDG6">
    <property type="interactions" value="76"/>
</dbReference>
<evidence type="ECO:0000313" key="12">
    <source>
        <dbReference type="EMBL" id="GAP63930.1"/>
    </source>
</evidence>
<dbReference type="FunFam" id="3.10.290.10:FF:000022">
    <property type="entry name" value="Tyrosine--tRNA ligase"/>
    <property type="match status" value="1"/>
</dbReference>
<dbReference type="GO" id="GO:0005524">
    <property type="term" value="F:ATP binding"/>
    <property type="evidence" value="ECO:0007669"/>
    <property type="project" value="UniProtKB-UniRule"/>
</dbReference>
<dbReference type="GO" id="GO:0006437">
    <property type="term" value="P:tyrosyl-tRNA aminoacylation"/>
    <property type="evidence" value="ECO:0007669"/>
    <property type="project" value="UniProtKB-UniRule"/>
</dbReference>
<evidence type="ECO:0000256" key="2">
    <source>
        <dbReference type="ARBA" id="ARBA00022598"/>
    </source>
</evidence>
<keyword evidence="2 9" id="KW-0436">Ligase</keyword>
<comment type="subcellular location">
    <subcellularLocation>
        <location evidence="9">Cytoplasm</location>
    </subcellularLocation>
</comment>
<evidence type="ECO:0000256" key="9">
    <source>
        <dbReference type="HAMAP-Rule" id="MF_02007"/>
    </source>
</evidence>
<gene>
    <name evidence="9" type="primary">tyrS</name>
    <name evidence="12" type="ORF">ARMA_2353</name>
</gene>
<dbReference type="HAMAP" id="MF_02007">
    <property type="entry name" value="Tyr_tRNA_synth_type2"/>
    <property type="match status" value="1"/>
</dbReference>
<dbReference type="InterPro" id="IPR001412">
    <property type="entry name" value="aa-tRNA-synth_I_CS"/>
</dbReference>
<sequence length="405" mass="45751">MSLSVDEQVRLLMQGTQFGDEQTRERMEAELRERLAEGRPLRVYLGVDPTAPDLHLGHTVPMRKLAQFQQLGHTAIFLIGDFTALIGDPSDKDKTRPQLTPEQVQANVKTYTTQAFKILDPERTVIRYNSEWHQSLTFADVIKLASNFTVAQFLERDNFAKRYAKGDPIYLHEFFYALMQGYDAVMLEADVQLGGTDQTFNILAGRKLQEVFGQKPQIMLTTAILPGTDGHMKMSKSLGNAIPVDTTPEDMYGKLMSIPDHVMRTYFELLSTFSPSEIDAIFADLEAGRRHPRDVKMLLARNVTAIFHGEEGARRGEEHFVTVFQQRELPDEMPRHTLPEPKNIVDLIVELGLASSKSEARRLVQQGGVRLDGERITDIDYTVQPDGASHVLRVGKRKFVELVPA</sequence>
<feature type="short sequence motif" description="'HIGH' region" evidence="9">
    <location>
        <begin position="49"/>
        <end position="58"/>
    </location>
</feature>
<dbReference type="InterPro" id="IPR002307">
    <property type="entry name" value="Tyr-tRNA-ligase"/>
</dbReference>
<keyword evidence="4 9" id="KW-0067">ATP-binding</keyword>
<dbReference type="SUPFAM" id="SSF52374">
    <property type="entry name" value="Nucleotidylyl transferase"/>
    <property type="match status" value="1"/>
</dbReference>
<dbReference type="SUPFAM" id="SSF55174">
    <property type="entry name" value="Alpha-L RNA-binding motif"/>
    <property type="match status" value="1"/>
</dbReference>
<feature type="binding site" evidence="9">
    <location>
        <position position="236"/>
    </location>
    <ligand>
        <name>ATP</name>
        <dbReference type="ChEBI" id="CHEBI:30616"/>
    </ligand>
</feature>
<evidence type="ECO:0000256" key="3">
    <source>
        <dbReference type="ARBA" id="ARBA00022741"/>
    </source>
</evidence>
<dbReference type="EC" id="6.1.1.1" evidence="9"/>
<keyword evidence="13" id="KW-1185">Reference proteome</keyword>
<evidence type="ECO:0000256" key="6">
    <source>
        <dbReference type="ARBA" id="ARBA00022917"/>
    </source>
</evidence>
<dbReference type="OrthoDB" id="9804243at2"/>
<comment type="catalytic activity">
    <reaction evidence="8 9">
        <text>tRNA(Tyr) + L-tyrosine + ATP = L-tyrosyl-tRNA(Tyr) + AMP + diphosphate + H(+)</text>
        <dbReference type="Rhea" id="RHEA:10220"/>
        <dbReference type="Rhea" id="RHEA-COMP:9706"/>
        <dbReference type="Rhea" id="RHEA-COMP:9707"/>
        <dbReference type="ChEBI" id="CHEBI:15378"/>
        <dbReference type="ChEBI" id="CHEBI:30616"/>
        <dbReference type="ChEBI" id="CHEBI:33019"/>
        <dbReference type="ChEBI" id="CHEBI:58315"/>
        <dbReference type="ChEBI" id="CHEBI:78442"/>
        <dbReference type="ChEBI" id="CHEBI:78536"/>
        <dbReference type="ChEBI" id="CHEBI:456215"/>
        <dbReference type="EC" id="6.1.1.1"/>
    </reaction>
</comment>
<feature type="domain" description="RNA-binding S4" evidence="11">
    <location>
        <begin position="342"/>
        <end position="403"/>
    </location>
</feature>
<dbReference type="InterPro" id="IPR002305">
    <property type="entry name" value="aa-tRNA-synth_Ic"/>
</dbReference>
<reference evidence="12 13" key="1">
    <citation type="journal article" date="2015" name="Genome Announc.">
        <title>Draft Genome Sequence of a Heterotrophic Facultative Anaerobic Thermophilic Bacterium, Ardenticatena maritima Strain 110ST.</title>
        <authorList>
            <person name="Kawaichi S."/>
            <person name="Yoshida T."/>
            <person name="Sako Y."/>
            <person name="Nakamura R."/>
        </authorList>
    </citation>
    <scope>NUCLEOTIDE SEQUENCE [LARGE SCALE GENOMIC DNA]</scope>
    <source>
        <strain evidence="12 13">110S</strain>
    </source>
</reference>
<evidence type="ECO:0000256" key="4">
    <source>
        <dbReference type="ARBA" id="ARBA00022840"/>
    </source>
</evidence>
<dbReference type="PANTHER" id="PTHR11766:SF1">
    <property type="entry name" value="TYROSINE--TRNA LIGASE"/>
    <property type="match status" value="1"/>
</dbReference>
<evidence type="ECO:0000256" key="1">
    <source>
        <dbReference type="ARBA" id="ARBA00022490"/>
    </source>
</evidence>
<dbReference type="CDD" id="cd00165">
    <property type="entry name" value="S4"/>
    <property type="match status" value="1"/>
</dbReference>
<reference evidence="13" key="2">
    <citation type="submission" date="2015-08" db="EMBL/GenBank/DDBJ databases">
        <title>Draft Genome Sequence of a Heterotrophic Facultative Anaerobic Bacterium Ardenticatena maritima Strain 110S.</title>
        <authorList>
            <person name="Kawaichi S."/>
            <person name="Yoshida T."/>
            <person name="Sako Y."/>
            <person name="Nakamura R."/>
        </authorList>
    </citation>
    <scope>NUCLEOTIDE SEQUENCE [LARGE SCALE GENOMIC DNA]</scope>
    <source>
        <strain evidence="13">110S</strain>
    </source>
</reference>
<accession>A0A0M9UDG6</accession>
<dbReference type="CDD" id="cd00805">
    <property type="entry name" value="TyrRS_core"/>
    <property type="match status" value="1"/>
</dbReference>
<evidence type="ECO:0000256" key="8">
    <source>
        <dbReference type="ARBA" id="ARBA00048248"/>
    </source>
</evidence>
<name>A0A0M9UDG6_9CHLR</name>
<dbReference type="InterPro" id="IPR054608">
    <property type="entry name" value="SYY-like_C"/>
</dbReference>
<keyword evidence="7 9" id="KW-0030">Aminoacyl-tRNA synthetase</keyword>
<dbReference type="InterPro" id="IPR002942">
    <property type="entry name" value="S4_RNA-bd"/>
</dbReference>
<dbReference type="Pfam" id="PF00579">
    <property type="entry name" value="tRNA-synt_1b"/>
    <property type="match status" value="1"/>
</dbReference>
<evidence type="ECO:0000259" key="11">
    <source>
        <dbReference type="SMART" id="SM00363"/>
    </source>
</evidence>
<keyword evidence="6 9" id="KW-0648">Protein biosynthesis</keyword>
<dbReference type="PANTHER" id="PTHR11766">
    <property type="entry name" value="TYROSYL-TRNA SYNTHETASE"/>
    <property type="match status" value="1"/>
</dbReference>
<dbReference type="Gene3D" id="3.10.290.10">
    <property type="entry name" value="RNA-binding S4 domain"/>
    <property type="match status" value="1"/>
</dbReference>
<dbReference type="EMBL" id="BBZA01000211">
    <property type="protein sequence ID" value="GAP63930.1"/>
    <property type="molecule type" value="Genomic_DNA"/>
</dbReference>
<evidence type="ECO:0000256" key="7">
    <source>
        <dbReference type="ARBA" id="ARBA00023146"/>
    </source>
</evidence>
<dbReference type="InterPro" id="IPR036986">
    <property type="entry name" value="S4_RNA-bd_sf"/>
</dbReference>
<dbReference type="GO" id="GO:0004831">
    <property type="term" value="F:tyrosine-tRNA ligase activity"/>
    <property type="evidence" value="ECO:0007669"/>
    <property type="project" value="UniProtKB-UniRule"/>
</dbReference>
<evidence type="ECO:0000256" key="5">
    <source>
        <dbReference type="ARBA" id="ARBA00022884"/>
    </source>
</evidence>
<keyword evidence="5 10" id="KW-0694">RNA-binding</keyword>